<dbReference type="Pfam" id="PF14109">
    <property type="entry name" value="GldH_lipo"/>
    <property type="match status" value="1"/>
</dbReference>
<dbReference type="RefSeq" id="WP_123898211.1">
    <property type="nucleotide sequence ID" value="NZ_RPFJ01000011.1"/>
</dbReference>
<dbReference type="AlphaFoldDB" id="A0A3N4NK12"/>
<dbReference type="Proteomes" id="UP000270856">
    <property type="component" value="Unassembled WGS sequence"/>
</dbReference>
<name>A0A3N4NK12_9FLAO</name>
<evidence type="ECO:0000313" key="2">
    <source>
        <dbReference type="Proteomes" id="UP000270856"/>
    </source>
</evidence>
<protein>
    <submittedName>
        <fullName evidence="1">Gliding motility lipoprotein GldH</fullName>
    </submittedName>
</protein>
<comment type="caution">
    <text evidence="1">The sequence shown here is derived from an EMBL/GenBank/DDBJ whole genome shotgun (WGS) entry which is preliminary data.</text>
</comment>
<sequence>MRNILSLVIVLLVLTSCTNNLVYNEYKSIPNAEWHKDSIVKFQFSPVDTISRNNVYINLRNNNDYAYSNLFLIVGIDFPNNYRVVDTLEYEMADVEGNFLGEGLTDLKENLLEFKTNVIFPTTGVYDISIQQAMRKSGEVDGITALKGVTDVGIQIEKMITNE</sequence>
<dbReference type="OrthoDB" id="982482at2"/>
<keyword evidence="2" id="KW-1185">Reference proteome</keyword>
<keyword evidence="1" id="KW-0449">Lipoprotein</keyword>
<dbReference type="PROSITE" id="PS51257">
    <property type="entry name" value="PROKAR_LIPOPROTEIN"/>
    <property type="match status" value="1"/>
</dbReference>
<proteinExistence type="predicted"/>
<reference evidence="1 2" key="1">
    <citation type="submission" date="2018-11" db="EMBL/GenBank/DDBJ databases">
        <title>Aureibaculum marinum gen. nov., sp. nov., a member of the family Flavobacteriaceae isolated from the Bohai Sea.</title>
        <authorList>
            <person name="Ji X."/>
        </authorList>
    </citation>
    <scope>NUCLEOTIDE SEQUENCE [LARGE SCALE GENOMIC DNA]</scope>
    <source>
        <strain evidence="1 2">BH-SD17</strain>
    </source>
</reference>
<dbReference type="EMBL" id="RPFJ01000011">
    <property type="protein sequence ID" value="RPD96762.1"/>
    <property type="molecule type" value="Genomic_DNA"/>
</dbReference>
<accession>A0A3N4NK12</accession>
<gene>
    <name evidence="1" type="primary">gldH</name>
    <name evidence="1" type="ORF">EGM88_08640</name>
</gene>
<organism evidence="1 2">
    <name type="scientific">Aureibaculum marinum</name>
    <dbReference type="NCBI Taxonomy" id="2487930"/>
    <lineage>
        <taxon>Bacteria</taxon>
        <taxon>Pseudomonadati</taxon>
        <taxon>Bacteroidota</taxon>
        <taxon>Flavobacteriia</taxon>
        <taxon>Flavobacteriales</taxon>
        <taxon>Flavobacteriaceae</taxon>
        <taxon>Aureibaculum</taxon>
    </lineage>
</organism>
<dbReference type="NCBIfam" id="TIGR03511">
    <property type="entry name" value="GldH_lipo"/>
    <property type="match status" value="1"/>
</dbReference>
<dbReference type="InterPro" id="IPR020018">
    <property type="entry name" value="Motility-assoc_lipoprot_GldH"/>
</dbReference>
<evidence type="ECO:0000313" key="1">
    <source>
        <dbReference type="EMBL" id="RPD96762.1"/>
    </source>
</evidence>